<name>A0A937XH61_UNCW3</name>
<dbReference type="EMBL" id="VGIR01000015">
    <property type="protein sequence ID" value="MBM3330985.1"/>
    <property type="molecule type" value="Genomic_DNA"/>
</dbReference>
<evidence type="ECO:0000313" key="1">
    <source>
        <dbReference type="EMBL" id="MBM3330985.1"/>
    </source>
</evidence>
<dbReference type="Proteomes" id="UP000779900">
    <property type="component" value="Unassembled WGS sequence"/>
</dbReference>
<accession>A0A937XH61</accession>
<reference evidence="1" key="1">
    <citation type="submission" date="2019-03" db="EMBL/GenBank/DDBJ databases">
        <title>Lake Tanganyika Metagenome-Assembled Genomes (MAGs).</title>
        <authorList>
            <person name="Tran P."/>
        </authorList>
    </citation>
    <scope>NUCLEOTIDE SEQUENCE</scope>
    <source>
        <strain evidence="1">K_DeepCast_150m_m2_040</strain>
    </source>
</reference>
<organism evidence="1 2">
    <name type="scientific">candidate division WOR-3 bacterium</name>
    <dbReference type="NCBI Taxonomy" id="2052148"/>
    <lineage>
        <taxon>Bacteria</taxon>
        <taxon>Bacteria division WOR-3</taxon>
    </lineage>
</organism>
<evidence type="ECO:0000313" key="2">
    <source>
        <dbReference type="Proteomes" id="UP000779900"/>
    </source>
</evidence>
<gene>
    <name evidence="1" type="ORF">FJY68_03930</name>
</gene>
<sequence length="1307" mass="143732">MTELLLCLLAVTAKGTADRPIILDGATDSYASEFLFFATDYGIYTFDRNSETWSRITTASGLPSNRALALGLDEGVLWVATDSGLASADVRVSDWQTYDLPGTVRALAFDDRYVWAGGDSGLARFDKYSETWQHQLLDTPVLDLLAEKEGLWIASDAGVLRYDPKFERIDQTPAPADSYARIIATTSRIWFAGGSRLAGYRKDAASWSEQSPIRVADFSTLGDTVLCAVSGSPFLFDPGSDRWSVPQLIGLPEGVTDAFLTASEMTFASPAGLLVLDTKNNTRQVWTGSNGLEDAALVRVYTDQRFIYALTAGSIQYFDRQQALWKREEFVPPQARREQLAFLDDAGAHLRIVPGTDIRLSGRAYYSQTRTFSGGAVTTSDFENFGLNLAAQHRSGRTLSLFYDDSDKDQVAYGLGYRGIANDLLHRASGGKLRSEYLEFDLIPQFSLFGANARLVLPRSPTPDPRSLALDLQAGRIESALRSEFFTGRSVDKEVTRPDVNYARGLFYRIPNRSSLLTSRPFLWDTLFADDRNPATNTPRTRTGLTVGGVIGDFDPLVRGTDYFVDRDGGVIHLLGARNPDDALVLVTDAGAQVLQSESVTGNALKNTYFFGPDITPGTFELVITDTTGAVRALSEFGLDDDRDGRVDPAFINHDLGFLTLPSPIVADSLSPSLYSLRASYRSQSAFYGLRHAPVVRNSETVLVDGVAMTRGSDYVMDYTSAILLFLKKDAVTDFSQIDVRYSSVEKPETWTTKQMLFSGQPAIAFGRGVMLAPGFSRVADENIVHLSGRAEAGAGTDKSLKFAPQLAVNTDGALAQDYSLNGNYRIFSAAAQYRGFAPGFEEFGAGDRRYGQLRHSAAATVGVEPLSQLRFDGSFKREYLADTLSSASLQAANYLSGKLSYLNPKYPNGFVLLANDRLPDGNKLRAKANAGYEFTLLKSKLKLSGIVQNTSLDHLTTGPLDHSLEYIAEATFALPFPVQGSVRYRNNGLSSDGEKTRRDDELRGQLNVDVVPGLFYTGSYKLESEASPLGPSQDLALQSYFYNNLQIAPGRWWSRLSVVNFSLGTGSNFDEYVRNLDSAYARPFLLLSPLSSLPGSAAISSANDLRTLYGTVQLQPFTRLTLRARRTLGNNGTAYYGLPELKPSTEDELRAEYEPEHLGMFTALFNSRVASGLPKTTRRNLYFEWNMPWSELLRTRLTTTYGFDAEFYGAALTLHPQSITPNAEALFRFNSRSYATVGFGMACEQRTFSATGSGWVPDPWKVSLRPAAGFNLNLLKFLYVQLNYQSAFVLSGTPTHTLSGRLTAQF</sequence>
<proteinExistence type="predicted"/>
<protein>
    <submittedName>
        <fullName evidence="1">Uncharacterized protein</fullName>
    </submittedName>
</protein>
<dbReference type="InterPro" id="IPR015943">
    <property type="entry name" value="WD40/YVTN_repeat-like_dom_sf"/>
</dbReference>
<comment type="caution">
    <text evidence="1">The sequence shown here is derived from an EMBL/GenBank/DDBJ whole genome shotgun (WGS) entry which is preliminary data.</text>
</comment>
<dbReference type="SUPFAM" id="SSF50998">
    <property type="entry name" value="Quinoprotein alcohol dehydrogenase-like"/>
    <property type="match status" value="1"/>
</dbReference>
<dbReference type="InterPro" id="IPR011047">
    <property type="entry name" value="Quinoprotein_ADH-like_sf"/>
</dbReference>
<dbReference type="Gene3D" id="2.130.10.10">
    <property type="entry name" value="YVTN repeat-like/Quinoprotein amine dehydrogenase"/>
    <property type="match status" value="1"/>
</dbReference>